<dbReference type="InterPro" id="IPR011989">
    <property type="entry name" value="ARM-like"/>
</dbReference>
<keyword evidence="3" id="KW-0456">Lyase</keyword>
<dbReference type="Pfam" id="PF03130">
    <property type="entry name" value="HEAT_PBS"/>
    <property type="match status" value="1"/>
</dbReference>
<dbReference type="KEGG" id="cmp:Cha6605_4053"/>
<name>K9ULD6_CHAP6</name>
<dbReference type="AlphaFoldDB" id="K9ULD6"/>
<evidence type="ECO:0000256" key="1">
    <source>
        <dbReference type="ARBA" id="ARBA00022549"/>
    </source>
</evidence>
<dbReference type="Proteomes" id="UP000010366">
    <property type="component" value="Chromosome"/>
</dbReference>
<evidence type="ECO:0000256" key="2">
    <source>
        <dbReference type="ARBA" id="ARBA00022738"/>
    </source>
</evidence>
<sequence>MHGSEVFISPLPAPRFISFVHPRTANMDNRFFSLFNLTEDRAIEILDTPQALVSENDSRYIAASHLINFRTDRSIAALMRALEQTDPSLDNKIVRRKSIEILGRLQATAALPAIRVCLQDDDCYTVENAAWAIGEIGTQDPEILAELTKLLAKPRQSYRVMIHTLTKLNYQPAVPSISKFVKDEDPPIASAAIAGVCRLTGDYSQMPQVVAMLQNQNVLGRRLSIQDLMDARYYAAIPDIASCPVSLVFRLRGIRTLAEAGIGDGSLTFIQIQPYLEQSLRDRPQDLKLVHSYDRVPALPALIRNLYETDFGKAYLATQTIVENYPDTAPAALFAAYEEEANQDYGAHFHVMKIMGWLKHAPAYDLLIEALHNTQPQFQKSRAAAAIALAEIGDVRAIPELHKSLETKIWDLKYAALMALEKLGDLSGYEILADDADWLVKAKARSGFTGFKDEQD</sequence>
<dbReference type="PANTHER" id="PTHR12697:SF5">
    <property type="entry name" value="DEOXYHYPUSINE HYDROXYLASE"/>
    <property type="match status" value="1"/>
</dbReference>
<evidence type="ECO:0000313" key="3">
    <source>
        <dbReference type="EMBL" id="AFY95009.1"/>
    </source>
</evidence>
<dbReference type="SUPFAM" id="SSF48371">
    <property type="entry name" value="ARM repeat"/>
    <property type="match status" value="1"/>
</dbReference>
<reference evidence="3 4" key="1">
    <citation type="submission" date="2012-05" db="EMBL/GenBank/DDBJ databases">
        <title>Finished chromosome of genome of Chamaesiphon sp. PCC 6605.</title>
        <authorList>
            <consortium name="US DOE Joint Genome Institute"/>
            <person name="Gugger M."/>
            <person name="Coursin T."/>
            <person name="Rippka R."/>
            <person name="Tandeau De Marsac N."/>
            <person name="Huntemann M."/>
            <person name="Wei C.-L."/>
            <person name="Han J."/>
            <person name="Detter J.C."/>
            <person name="Han C."/>
            <person name="Tapia R."/>
            <person name="Chen A."/>
            <person name="Kyrpides N."/>
            <person name="Mavromatis K."/>
            <person name="Markowitz V."/>
            <person name="Szeto E."/>
            <person name="Ivanova N."/>
            <person name="Pagani I."/>
            <person name="Pati A."/>
            <person name="Goodwin L."/>
            <person name="Nordberg H.P."/>
            <person name="Cantor M.N."/>
            <person name="Hua S.X."/>
            <person name="Woyke T."/>
            <person name="Kerfeld C.A."/>
        </authorList>
    </citation>
    <scope>NUCLEOTIDE SEQUENCE [LARGE SCALE GENOMIC DNA]</scope>
    <source>
        <strain evidence="4">ATCC 27169 / PCC 6605</strain>
    </source>
</reference>
<accession>K9ULD6</accession>
<protein>
    <submittedName>
        <fullName evidence="3">PBS lyase HEAT-like repeat protein</fullName>
    </submittedName>
</protein>
<organism evidence="3 4">
    <name type="scientific">Chamaesiphon minutus (strain ATCC 27169 / PCC 6605)</name>
    <dbReference type="NCBI Taxonomy" id="1173020"/>
    <lineage>
        <taxon>Bacteria</taxon>
        <taxon>Bacillati</taxon>
        <taxon>Cyanobacteriota</taxon>
        <taxon>Cyanophyceae</taxon>
        <taxon>Gomontiellales</taxon>
        <taxon>Chamaesiphonaceae</taxon>
        <taxon>Chamaesiphon</taxon>
    </lineage>
</organism>
<proteinExistence type="predicted"/>
<dbReference type="STRING" id="1173020.Cha6605_4053"/>
<dbReference type="InterPro" id="IPR004155">
    <property type="entry name" value="PBS_lyase_HEAT"/>
</dbReference>
<keyword evidence="4" id="KW-1185">Reference proteome</keyword>
<dbReference type="SMART" id="SM00567">
    <property type="entry name" value="EZ_HEAT"/>
    <property type="match status" value="6"/>
</dbReference>
<dbReference type="eggNOG" id="COG1413">
    <property type="taxonomic scope" value="Bacteria"/>
</dbReference>
<gene>
    <name evidence="3" type="ORF">Cha6605_4053</name>
</gene>
<dbReference type="PATRIC" id="fig|1173020.3.peg.4652"/>
<keyword evidence="1" id="KW-0042">Antenna complex</keyword>
<dbReference type="InterPro" id="IPR016024">
    <property type="entry name" value="ARM-type_fold"/>
</dbReference>
<dbReference type="EMBL" id="CP003600">
    <property type="protein sequence ID" value="AFY95009.1"/>
    <property type="molecule type" value="Genomic_DNA"/>
</dbReference>
<dbReference type="PANTHER" id="PTHR12697">
    <property type="entry name" value="PBS LYASE HEAT-LIKE PROTEIN"/>
    <property type="match status" value="1"/>
</dbReference>
<dbReference type="GO" id="GO:0016491">
    <property type="term" value="F:oxidoreductase activity"/>
    <property type="evidence" value="ECO:0007669"/>
    <property type="project" value="TreeGrafter"/>
</dbReference>
<keyword evidence="2" id="KW-0605">Phycobilisome</keyword>
<evidence type="ECO:0000313" key="4">
    <source>
        <dbReference type="Proteomes" id="UP000010366"/>
    </source>
</evidence>
<dbReference type="GO" id="GO:0030089">
    <property type="term" value="C:phycobilisome"/>
    <property type="evidence" value="ECO:0007669"/>
    <property type="project" value="UniProtKB-KW"/>
</dbReference>
<dbReference type="GO" id="GO:0016829">
    <property type="term" value="F:lyase activity"/>
    <property type="evidence" value="ECO:0007669"/>
    <property type="project" value="UniProtKB-KW"/>
</dbReference>
<dbReference type="Gene3D" id="1.25.10.10">
    <property type="entry name" value="Leucine-rich Repeat Variant"/>
    <property type="match status" value="2"/>
</dbReference>
<dbReference type="HOGENOM" id="CLU_050203_0_0_3"/>
<dbReference type="Pfam" id="PF13646">
    <property type="entry name" value="HEAT_2"/>
    <property type="match status" value="2"/>
</dbReference>